<dbReference type="OrthoDB" id="7477356at2"/>
<dbReference type="InterPro" id="IPR011129">
    <property type="entry name" value="CSD"/>
</dbReference>
<gene>
    <name evidence="9" type="ORF">YM304_01120</name>
</gene>
<dbReference type="FunFam" id="2.40.50.140:FF:000006">
    <property type="entry name" value="Cold shock protein CspC"/>
    <property type="match status" value="1"/>
</dbReference>
<evidence type="ECO:0000256" key="3">
    <source>
        <dbReference type="ARBA" id="ARBA00023015"/>
    </source>
</evidence>
<dbReference type="PRINTS" id="PR00050">
    <property type="entry name" value="COLDSHOCK"/>
</dbReference>
<dbReference type="PANTHER" id="PTHR46565:SF20">
    <property type="entry name" value="COLD SHOCK DOMAIN-CONTAINING PROTEIN 4"/>
    <property type="match status" value="1"/>
</dbReference>
<dbReference type="PROSITE" id="PS00352">
    <property type="entry name" value="CSD_1"/>
    <property type="match status" value="1"/>
</dbReference>
<evidence type="ECO:0000313" key="9">
    <source>
        <dbReference type="EMBL" id="BAN00426.1"/>
    </source>
</evidence>
<dbReference type="InterPro" id="IPR012156">
    <property type="entry name" value="Cold_shock_CspA"/>
</dbReference>
<keyword evidence="5" id="KW-0010">Activator</keyword>
<dbReference type="GO" id="GO:0003677">
    <property type="term" value="F:DNA binding"/>
    <property type="evidence" value="ECO:0007669"/>
    <property type="project" value="UniProtKB-KW"/>
</dbReference>
<dbReference type="KEGG" id="aym:YM304_01120"/>
<dbReference type="AlphaFoldDB" id="A0A6C7E8Q9"/>
<organism evidence="9 10">
    <name type="scientific">Ilumatobacter coccineus (strain NBRC 103263 / KCTC 29153 / YM16-304)</name>
    <dbReference type="NCBI Taxonomy" id="1313172"/>
    <lineage>
        <taxon>Bacteria</taxon>
        <taxon>Bacillati</taxon>
        <taxon>Actinomycetota</taxon>
        <taxon>Acidimicrobiia</taxon>
        <taxon>Acidimicrobiales</taxon>
        <taxon>Ilumatobacteraceae</taxon>
        <taxon>Ilumatobacter</taxon>
    </lineage>
</organism>
<evidence type="ECO:0000256" key="6">
    <source>
        <dbReference type="ARBA" id="ARBA00023163"/>
    </source>
</evidence>
<dbReference type="InterPro" id="IPR002059">
    <property type="entry name" value="CSP_DNA-bd"/>
</dbReference>
<keyword evidence="6" id="KW-0804">Transcription</keyword>
<keyword evidence="2" id="KW-0963">Cytoplasm</keyword>
<dbReference type="RefSeq" id="WP_015439674.1">
    <property type="nucleotide sequence ID" value="NC_020520.1"/>
</dbReference>
<comment type="subcellular location">
    <subcellularLocation>
        <location evidence="1 7">Cytoplasm</location>
    </subcellularLocation>
</comment>
<dbReference type="Proteomes" id="UP000011863">
    <property type="component" value="Chromosome"/>
</dbReference>
<evidence type="ECO:0000313" key="10">
    <source>
        <dbReference type="Proteomes" id="UP000011863"/>
    </source>
</evidence>
<keyword evidence="4" id="KW-0238">DNA-binding</keyword>
<dbReference type="CDD" id="cd04458">
    <property type="entry name" value="CSP_CDS"/>
    <property type="match status" value="1"/>
</dbReference>
<name>A0A6C7E8Q9_ILUCY</name>
<dbReference type="PIRSF" id="PIRSF002599">
    <property type="entry name" value="Cold_shock_A"/>
    <property type="match status" value="1"/>
</dbReference>
<dbReference type="GO" id="GO:0005737">
    <property type="term" value="C:cytoplasm"/>
    <property type="evidence" value="ECO:0007669"/>
    <property type="project" value="UniProtKB-SubCell"/>
</dbReference>
<dbReference type="InterPro" id="IPR019844">
    <property type="entry name" value="CSD_CS"/>
</dbReference>
<accession>A0A6C7E8Q9</accession>
<keyword evidence="3" id="KW-0805">Transcription regulation</keyword>
<evidence type="ECO:0000256" key="7">
    <source>
        <dbReference type="RuleBase" id="RU000408"/>
    </source>
</evidence>
<reference evidence="9 10" key="1">
    <citation type="journal article" date="2013" name="Int. J. Syst. Evol. Microbiol.">
        <title>Ilumatobacter nonamiense sp. nov. and Ilumatobacter coccineum sp. nov., isolated from seashore sand.</title>
        <authorList>
            <person name="Matsumoto A."/>
            <person name="Kasai H."/>
            <person name="Matsuo Y."/>
            <person name="Shizuri Y."/>
            <person name="Ichikawa N."/>
            <person name="Fujita N."/>
            <person name="Omura S."/>
            <person name="Takahashi Y."/>
        </authorList>
    </citation>
    <scope>NUCLEOTIDE SEQUENCE [LARGE SCALE GENOMIC DNA]</scope>
    <source>
        <strain evidence="10">NBRC 103263 / KCTC 29153 / YM16-304</strain>
    </source>
</reference>
<feature type="domain" description="CSD" evidence="8">
    <location>
        <begin position="1"/>
        <end position="66"/>
    </location>
</feature>
<dbReference type="SUPFAM" id="SSF50249">
    <property type="entry name" value="Nucleic acid-binding proteins"/>
    <property type="match status" value="1"/>
</dbReference>
<evidence type="ECO:0000256" key="4">
    <source>
        <dbReference type="ARBA" id="ARBA00023125"/>
    </source>
</evidence>
<dbReference type="Pfam" id="PF00313">
    <property type="entry name" value="CSD"/>
    <property type="match status" value="1"/>
</dbReference>
<dbReference type="PROSITE" id="PS51857">
    <property type="entry name" value="CSD_2"/>
    <property type="match status" value="1"/>
</dbReference>
<proteinExistence type="predicted"/>
<sequence length="67" mass="7274">MATGIVKFFNDEKGFGFITPDEGGNDVFVHYSNIVGSGRRSLNNDAKVEFEVAPGRKGPEAVDVKEI</sequence>
<protein>
    <submittedName>
        <fullName evidence="9">Cold shock protein</fullName>
    </submittedName>
</protein>
<dbReference type="SMART" id="SM00357">
    <property type="entry name" value="CSP"/>
    <property type="match status" value="1"/>
</dbReference>
<dbReference type="PANTHER" id="PTHR46565">
    <property type="entry name" value="COLD SHOCK DOMAIN PROTEIN 2"/>
    <property type="match status" value="1"/>
</dbReference>
<dbReference type="InterPro" id="IPR012340">
    <property type="entry name" value="NA-bd_OB-fold"/>
</dbReference>
<evidence type="ECO:0000256" key="5">
    <source>
        <dbReference type="ARBA" id="ARBA00023159"/>
    </source>
</evidence>
<dbReference type="Gene3D" id="2.40.50.140">
    <property type="entry name" value="Nucleic acid-binding proteins"/>
    <property type="match status" value="1"/>
</dbReference>
<keyword evidence="10" id="KW-1185">Reference proteome</keyword>
<evidence type="ECO:0000256" key="2">
    <source>
        <dbReference type="ARBA" id="ARBA00022490"/>
    </source>
</evidence>
<evidence type="ECO:0000259" key="8">
    <source>
        <dbReference type="PROSITE" id="PS51857"/>
    </source>
</evidence>
<dbReference type="EMBL" id="AP012057">
    <property type="protein sequence ID" value="BAN00426.1"/>
    <property type="molecule type" value="Genomic_DNA"/>
</dbReference>
<evidence type="ECO:0000256" key="1">
    <source>
        <dbReference type="ARBA" id="ARBA00004496"/>
    </source>
</evidence>